<dbReference type="Gene3D" id="3.50.50.60">
    <property type="entry name" value="FAD/NAD(P)-binding domain"/>
    <property type="match status" value="1"/>
</dbReference>
<dbReference type="Pfam" id="PF01494">
    <property type="entry name" value="FAD_binding_3"/>
    <property type="match status" value="1"/>
</dbReference>
<organism evidence="7 8">
    <name type="scientific">Bimuria novae-zelandiae CBS 107.79</name>
    <dbReference type="NCBI Taxonomy" id="1447943"/>
    <lineage>
        <taxon>Eukaryota</taxon>
        <taxon>Fungi</taxon>
        <taxon>Dikarya</taxon>
        <taxon>Ascomycota</taxon>
        <taxon>Pezizomycotina</taxon>
        <taxon>Dothideomycetes</taxon>
        <taxon>Pleosporomycetidae</taxon>
        <taxon>Pleosporales</taxon>
        <taxon>Massarineae</taxon>
        <taxon>Didymosphaeriaceae</taxon>
        <taxon>Bimuria</taxon>
    </lineage>
</organism>
<dbReference type="PANTHER" id="PTHR13789">
    <property type="entry name" value="MONOOXYGENASE"/>
    <property type="match status" value="1"/>
</dbReference>
<evidence type="ECO:0000256" key="5">
    <source>
        <dbReference type="ARBA" id="ARBA00023033"/>
    </source>
</evidence>
<dbReference type="InterPro" id="IPR036188">
    <property type="entry name" value="FAD/NAD-bd_sf"/>
</dbReference>
<dbReference type="SUPFAM" id="SSF51905">
    <property type="entry name" value="FAD/NAD(P)-binding domain"/>
    <property type="match status" value="1"/>
</dbReference>
<dbReference type="GO" id="GO:0071949">
    <property type="term" value="F:FAD binding"/>
    <property type="evidence" value="ECO:0007669"/>
    <property type="project" value="InterPro"/>
</dbReference>
<evidence type="ECO:0000259" key="6">
    <source>
        <dbReference type="Pfam" id="PF01494"/>
    </source>
</evidence>
<dbReference type="AlphaFoldDB" id="A0A6A5V8T4"/>
<evidence type="ECO:0000256" key="2">
    <source>
        <dbReference type="ARBA" id="ARBA00022630"/>
    </source>
</evidence>
<comment type="similarity">
    <text evidence="1">Belongs to the paxM FAD-dependent monooxygenase family.</text>
</comment>
<evidence type="ECO:0000256" key="1">
    <source>
        <dbReference type="ARBA" id="ARBA00007992"/>
    </source>
</evidence>
<dbReference type="Proteomes" id="UP000800036">
    <property type="component" value="Unassembled WGS sequence"/>
</dbReference>
<evidence type="ECO:0000256" key="4">
    <source>
        <dbReference type="ARBA" id="ARBA00023002"/>
    </source>
</evidence>
<evidence type="ECO:0000313" key="7">
    <source>
        <dbReference type="EMBL" id="KAF1971436.1"/>
    </source>
</evidence>
<reference evidence="7" key="1">
    <citation type="journal article" date="2020" name="Stud. Mycol.">
        <title>101 Dothideomycetes genomes: a test case for predicting lifestyles and emergence of pathogens.</title>
        <authorList>
            <person name="Haridas S."/>
            <person name="Albert R."/>
            <person name="Binder M."/>
            <person name="Bloem J."/>
            <person name="Labutti K."/>
            <person name="Salamov A."/>
            <person name="Andreopoulos B."/>
            <person name="Baker S."/>
            <person name="Barry K."/>
            <person name="Bills G."/>
            <person name="Bluhm B."/>
            <person name="Cannon C."/>
            <person name="Castanera R."/>
            <person name="Culley D."/>
            <person name="Daum C."/>
            <person name="Ezra D."/>
            <person name="Gonzalez J."/>
            <person name="Henrissat B."/>
            <person name="Kuo A."/>
            <person name="Liang C."/>
            <person name="Lipzen A."/>
            <person name="Lutzoni F."/>
            <person name="Magnuson J."/>
            <person name="Mondo S."/>
            <person name="Nolan M."/>
            <person name="Ohm R."/>
            <person name="Pangilinan J."/>
            <person name="Park H.-J."/>
            <person name="Ramirez L."/>
            <person name="Alfaro M."/>
            <person name="Sun H."/>
            <person name="Tritt A."/>
            <person name="Yoshinaga Y."/>
            <person name="Zwiers L.-H."/>
            <person name="Turgeon B."/>
            <person name="Goodwin S."/>
            <person name="Spatafora J."/>
            <person name="Crous P."/>
            <person name="Grigoriev I."/>
        </authorList>
    </citation>
    <scope>NUCLEOTIDE SEQUENCE</scope>
    <source>
        <strain evidence="7">CBS 107.79</strain>
    </source>
</reference>
<accession>A0A6A5V8T4</accession>
<dbReference type="PANTHER" id="PTHR13789:SF309">
    <property type="entry name" value="PUTATIVE (AFU_ORTHOLOGUE AFUA_6G14510)-RELATED"/>
    <property type="match status" value="1"/>
</dbReference>
<proteinExistence type="inferred from homology"/>
<keyword evidence="8" id="KW-1185">Reference proteome</keyword>
<dbReference type="EMBL" id="ML976693">
    <property type="protein sequence ID" value="KAF1971436.1"/>
    <property type="molecule type" value="Genomic_DNA"/>
</dbReference>
<name>A0A6A5V8T4_9PLEO</name>
<keyword evidence="3" id="KW-0274">FAD</keyword>
<feature type="domain" description="FAD-binding" evidence="6">
    <location>
        <begin position="9"/>
        <end position="330"/>
    </location>
</feature>
<dbReference type="OrthoDB" id="16820at2759"/>
<keyword evidence="2" id="KW-0285">Flavoprotein</keyword>
<dbReference type="PRINTS" id="PR00420">
    <property type="entry name" value="RNGMNOXGNASE"/>
</dbReference>
<evidence type="ECO:0000313" key="8">
    <source>
        <dbReference type="Proteomes" id="UP000800036"/>
    </source>
</evidence>
<protein>
    <submittedName>
        <fullName evidence="7">FAD/NAD(P)-binding domain-containing protein</fullName>
    </submittedName>
</protein>
<dbReference type="InterPro" id="IPR002938">
    <property type="entry name" value="FAD-bd"/>
</dbReference>
<gene>
    <name evidence="7" type="ORF">BU23DRAFT_581570</name>
</gene>
<sequence length="429" mass="47378">MSEVAPLNIIILGGGIAGLTTALALTKFAPASRPPPQITLYEIRPEPATIGGAVNLTPNALRLLSHLGALQEIRANHYGKECGAVEVFDLYTGSKLSESSFRGPDGNGLGNPPFAALRITRGESLKGVLAAIDKHSNIKLICGMKTTGIKEDANGVRLTFVSGETVTADILIGCDGIHSVTRLKHVEPERKSVYSGICNAFGFAPRRKTPSGEYEDTHFETSAMNFGRRGMLLTSFHDEKQDSIYVGALMQIPEIESRDGWKARGADAEKTRQDILERYSSANNPLVNHLIEDVQDLFLWPVFTLSKDGKWATERVMLIGDSAHAMPPQGESTGIVFEDGVLFARCLGRWMEKDDGSPVKQAFDAYERLRRGRIEVAWDESQSVVKTVNDAGWLGHKIKLMIVPWYLWWTRGYREAHFIEDVTTSDLKY</sequence>
<keyword evidence="4" id="KW-0560">Oxidoreductase</keyword>
<evidence type="ECO:0000256" key="3">
    <source>
        <dbReference type="ARBA" id="ARBA00022827"/>
    </source>
</evidence>
<keyword evidence="5" id="KW-0503">Monooxygenase</keyword>
<dbReference type="InterPro" id="IPR050493">
    <property type="entry name" value="FAD-dep_Monooxygenase_BioMet"/>
</dbReference>
<dbReference type="GO" id="GO:0004497">
    <property type="term" value="F:monooxygenase activity"/>
    <property type="evidence" value="ECO:0007669"/>
    <property type="project" value="UniProtKB-KW"/>
</dbReference>